<evidence type="ECO:0000256" key="2">
    <source>
        <dbReference type="ARBA" id="ARBA00022540"/>
    </source>
</evidence>
<dbReference type="SUPFAM" id="SSF55418">
    <property type="entry name" value="eIF4e-like"/>
    <property type="match status" value="1"/>
</dbReference>
<dbReference type="PANTHER" id="PTHR11960">
    <property type="entry name" value="EUKARYOTIC TRANSLATION INITIATION FACTOR 4E RELATED"/>
    <property type="match status" value="1"/>
</dbReference>
<dbReference type="PANTHER" id="PTHR11960:SF8">
    <property type="entry name" value="EUKARYOTIC TRANSLATION INITIATION FACTOR 4E1-RELATED"/>
    <property type="match status" value="1"/>
</dbReference>
<dbReference type="Pfam" id="PF01652">
    <property type="entry name" value="IF4E"/>
    <property type="match status" value="1"/>
</dbReference>
<evidence type="ECO:0000256" key="5">
    <source>
        <dbReference type="ARBA" id="ARBA00022917"/>
    </source>
</evidence>
<evidence type="ECO:0000313" key="9">
    <source>
        <dbReference type="Proteomes" id="UP001150062"/>
    </source>
</evidence>
<evidence type="ECO:0000313" key="8">
    <source>
        <dbReference type="EMBL" id="KAJ6230165.1"/>
    </source>
</evidence>
<accession>A0ABQ8XDE9</accession>
<dbReference type="GO" id="GO:0003743">
    <property type="term" value="F:translation initiation factor activity"/>
    <property type="evidence" value="ECO:0007669"/>
    <property type="project" value="UniProtKB-KW"/>
</dbReference>
<feature type="compositionally biased region" description="Basic and acidic residues" evidence="7">
    <location>
        <begin position="10"/>
        <end position="46"/>
    </location>
</feature>
<comment type="caution">
    <text evidence="8">The sequence shown here is derived from an EMBL/GenBank/DDBJ whole genome shotgun (WGS) entry which is preliminary data.</text>
</comment>
<proteinExistence type="inferred from homology"/>
<evidence type="ECO:0000256" key="3">
    <source>
        <dbReference type="ARBA" id="ARBA00022845"/>
    </source>
</evidence>
<evidence type="ECO:0000256" key="4">
    <source>
        <dbReference type="ARBA" id="ARBA00022884"/>
    </source>
</evidence>
<dbReference type="Proteomes" id="UP001150062">
    <property type="component" value="Unassembled WGS sequence"/>
</dbReference>
<sequence length="228" mass="26541">MTNKQPNSKIKTEEKETEIPKNNNEKENKNDKLQENEKENKNEKEKILVNPLQNKWTMWVGGYSQSQNWGEDLVKILDFQSVGEFWGMYENLAKISEAKNGTNFHLFKTGIKPAWEDSENINGGKWYLRINRSVLKLDEMWLKTILSIIGENYEYNEEICGAVVSIRNNGDRISLWTKTASNKEAQISIGKKWKESLHLRGIRLSYLIHKDSLSTKKDRGSLKPTYEI</sequence>
<name>A0ABQ8XDE9_9EUKA</name>
<dbReference type="EMBL" id="JAOAOG010000313">
    <property type="protein sequence ID" value="KAJ6230165.1"/>
    <property type="molecule type" value="Genomic_DNA"/>
</dbReference>
<feature type="region of interest" description="Disordered" evidence="7">
    <location>
        <begin position="1"/>
        <end position="46"/>
    </location>
</feature>
<keyword evidence="9" id="KW-1185">Reference proteome</keyword>
<gene>
    <name evidence="8" type="ORF">M0813_06803</name>
</gene>
<keyword evidence="5 6" id="KW-0648">Protein biosynthesis</keyword>
<keyword evidence="4 6" id="KW-0694">RNA-binding</keyword>
<evidence type="ECO:0000256" key="6">
    <source>
        <dbReference type="RuleBase" id="RU004374"/>
    </source>
</evidence>
<dbReference type="InterPro" id="IPR023398">
    <property type="entry name" value="TIF_eIF4e-like"/>
</dbReference>
<organism evidence="8 9">
    <name type="scientific">Anaeramoeba flamelloides</name>
    <dbReference type="NCBI Taxonomy" id="1746091"/>
    <lineage>
        <taxon>Eukaryota</taxon>
        <taxon>Metamonada</taxon>
        <taxon>Anaeramoebidae</taxon>
        <taxon>Anaeramoeba</taxon>
    </lineage>
</organism>
<keyword evidence="2 6" id="KW-0396">Initiation factor</keyword>
<evidence type="ECO:0000256" key="7">
    <source>
        <dbReference type="SAM" id="MobiDB-lite"/>
    </source>
</evidence>
<protein>
    <submittedName>
        <fullName evidence="8">Eukaryotic translation initiation factor 4e related</fullName>
    </submittedName>
</protein>
<dbReference type="Gene3D" id="3.30.760.10">
    <property type="entry name" value="RNA Cap, Translation Initiation Factor Eif4e"/>
    <property type="match status" value="1"/>
</dbReference>
<dbReference type="InterPro" id="IPR001040">
    <property type="entry name" value="TIF_eIF_4E"/>
</dbReference>
<comment type="similarity">
    <text evidence="1 6">Belongs to the eukaryotic initiation factor 4E family.</text>
</comment>
<evidence type="ECO:0000256" key="1">
    <source>
        <dbReference type="ARBA" id="ARBA00009860"/>
    </source>
</evidence>
<reference evidence="8" key="1">
    <citation type="submission" date="2022-08" db="EMBL/GenBank/DDBJ databases">
        <title>Novel sulfate-reducing endosymbionts in the free-living metamonad Anaeramoeba.</title>
        <authorList>
            <person name="Jerlstrom-Hultqvist J."/>
            <person name="Cepicka I."/>
            <person name="Gallot-Lavallee L."/>
            <person name="Salas-Leiva D."/>
            <person name="Curtis B.A."/>
            <person name="Zahonova K."/>
            <person name="Pipaliya S."/>
            <person name="Dacks J."/>
            <person name="Roger A.J."/>
        </authorList>
    </citation>
    <scope>NUCLEOTIDE SEQUENCE</scope>
    <source>
        <strain evidence="8">Schooner1</strain>
    </source>
</reference>
<keyword evidence="3" id="KW-0810">Translation regulation</keyword>